<evidence type="ECO:0000313" key="10">
    <source>
        <dbReference type="Proteomes" id="UP000000438"/>
    </source>
</evidence>
<feature type="transmembrane region" description="Helical" evidence="7">
    <location>
        <begin position="325"/>
        <end position="345"/>
    </location>
</feature>
<keyword evidence="5 7" id="KW-1133">Transmembrane helix</keyword>
<accession>Q6L0V2</accession>
<reference evidence="9 10" key="1">
    <citation type="journal article" date="2004" name="Proc. Natl. Acad. Sci. U.S.A.">
        <title>Genome sequence of Picrophilus torridus and its implications for life around pH 0.</title>
        <authorList>
            <person name="Futterer O."/>
            <person name="Angelov A."/>
            <person name="Liesegang H."/>
            <person name="Gottschalk G."/>
            <person name="Schleper C."/>
            <person name="Schepers B."/>
            <person name="Dock C."/>
            <person name="Antranikian G."/>
            <person name="Liebl W."/>
        </authorList>
    </citation>
    <scope>NUCLEOTIDE SEQUENCE [LARGE SCALE GENOMIC DNA]</scope>
    <source>
        <strain evidence="10">ATCC 700027 / DSM 9790 / JCM 10055 / NBRC 100828</strain>
    </source>
</reference>
<dbReference type="GeneID" id="2844062"/>
<feature type="transmembrane region" description="Helical" evidence="7">
    <location>
        <begin position="46"/>
        <end position="63"/>
    </location>
</feature>
<dbReference type="GO" id="GO:0005886">
    <property type="term" value="C:plasma membrane"/>
    <property type="evidence" value="ECO:0007669"/>
    <property type="project" value="UniProtKB-SubCell"/>
</dbReference>
<dbReference type="Gene3D" id="1.20.1720.10">
    <property type="entry name" value="Multidrug resistance protein D"/>
    <property type="match status" value="1"/>
</dbReference>
<evidence type="ECO:0000256" key="5">
    <source>
        <dbReference type="ARBA" id="ARBA00022989"/>
    </source>
</evidence>
<proteinExistence type="predicted"/>
<dbReference type="PANTHER" id="PTHR42718:SF9">
    <property type="entry name" value="MAJOR FACILITATOR SUPERFAMILY MULTIDRUG TRANSPORTER MFSC"/>
    <property type="match status" value="1"/>
</dbReference>
<comment type="subcellular location">
    <subcellularLocation>
        <location evidence="1">Cell membrane</location>
        <topology evidence="1">Multi-pass membrane protein</topology>
    </subcellularLocation>
</comment>
<dbReference type="PATRIC" id="fig|263820.9.peg.851"/>
<feature type="transmembrane region" description="Helical" evidence="7">
    <location>
        <begin position="139"/>
        <end position="159"/>
    </location>
</feature>
<keyword evidence="6 7" id="KW-0472">Membrane</keyword>
<gene>
    <name evidence="9" type="ordered locus">PTO0815</name>
</gene>
<evidence type="ECO:0000256" key="2">
    <source>
        <dbReference type="ARBA" id="ARBA00022448"/>
    </source>
</evidence>
<feature type="transmembrane region" description="Helical" evidence="7">
    <location>
        <begin position="7"/>
        <end position="34"/>
    </location>
</feature>
<keyword evidence="3" id="KW-1003">Cell membrane</keyword>
<dbReference type="AlphaFoldDB" id="Q6L0V2"/>
<dbReference type="KEGG" id="pto:PTO0815"/>
<feature type="transmembrane region" description="Helical" evidence="7">
    <location>
        <begin position="263"/>
        <end position="286"/>
    </location>
</feature>
<feature type="transmembrane region" description="Helical" evidence="7">
    <location>
        <begin position="351"/>
        <end position="369"/>
    </location>
</feature>
<evidence type="ECO:0000313" key="9">
    <source>
        <dbReference type="EMBL" id="AAT43400.1"/>
    </source>
</evidence>
<dbReference type="HOGENOM" id="CLU_000960_28_3_2"/>
<sequence length="479" mass="51849">MDYKSRSMVLISVFIGTLMSAIDTTIVLLAIPTITDDLKVPFIKTIWIIIIYLLILAALTTQMGRLGDIFGRSRIFYIGFIIFIAGSAAAGASPNINYLIISRGFQAFGAVLLQANSNAIVADYFPVNERGRAFGITSMGWNIGGSLGIILGGIITTFIGWRYIFYINVPIGVIGFIIALIYIKDNNKNPDARIDVPGTALLLILLSLIAYGAVEIAGIGIKLTYIAMILAGIILIIPFIFIEKISRYPVIEISAFRERMLSFSLIAATLQAIGYLAVLFILIMYLQGIRGFTPFYASLILIPGYILASFLAPRMGRLSDRTGPRILSSTGIFIMAAGIIVYLTMKVSSPIYIVIIGSIITGIGSSMFWPSNSSAVMSSAPRRLYGSISGLLRSLSNIGTLISYVLAITIASITVPRYVAFEVFLGIGKLNGAVSVKFLSGIDTSLLISFFILIVAGIAALIKGKSYNENKKYSADYTK</sequence>
<dbReference type="Pfam" id="PF07690">
    <property type="entry name" value="MFS_1"/>
    <property type="match status" value="1"/>
</dbReference>
<dbReference type="GO" id="GO:0022857">
    <property type="term" value="F:transmembrane transporter activity"/>
    <property type="evidence" value="ECO:0007669"/>
    <property type="project" value="InterPro"/>
</dbReference>
<feature type="transmembrane region" description="Helical" evidence="7">
    <location>
        <begin position="438"/>
        <end position="462"/>
    </location>
</feature>
<evidence type="ECO:0000259" key="8">
    <source>
        <dbReference type="PROSITE" id="PS50850"/>
    </source>
</evidence>
<feature type="transmembrane region" description="Helical" evidence="7">
    <location>
        <begin position="75"/>
        <end position="93"/>
    </location>
</feature>
<dbReference type="SUPFAM" id="SSF103473">
    <property type="entry name" value="MFS general substrate transporter"/>
    <property type="match status" value="1"/>
</dbReference>
<dbReference type="InParanoid" id="Q6L0V2"/>
<feature type="transmembrane region" description="Helical" evidence="7">
    <location>
        <begin position="292"/>
        <end position="313"/>
    </location>
</feature>
<dbReference type="FunFam" id="1.20.1250.20:FF:000503">
    <property type="entry name" value="Drug resistance transporter, EmrB/QacA subfamily"/>
    <property type="match status" value="1"/>
</dbReference>
<keyword evidence="4 7" id="KW-0812">Transmembrane</keyword>
<feature type="domain" description="Major facilitator superfamily (MFS) profile" evidence="8">
    <location>
        <begin position="9"/>
        <end position="467"/>
    </location>
</feature>
<dbReference type="PANTHER" id="PTHR42718">
    <property type="entry name" value="MAJOR FACILITATOR SUPERFAMILY MULTIDRUG TRANSPORTER MFSC"/>
    <property type="match status" value="1"/>
</dbReference>
<evidence type="ECO:0000256" key="3">
    <source>
        <dbReference type="ARBA" id="ARBA00022475"/>
    </source>
</evidence>
<dbReference type="STRING" id="263820.PTO0815"/>
<feature type="transmembrane region" description="Helical" evidence="7">
    <location>
        <begin position="219"/>
        <end position="242"/>
    </location>
</feature>
<feature type="transmembrane region" description="Helical" evidence="7">
    <location>
        <begin position="390"/>
        <end position="418"/>
    </location>
</feature>
<dbReference type="RefSeq" id="WP_011177616.1">
    <property type="nucleotide sequence ID" value="NC_005877.1"/>
</dbReference>
<dbReference type="EMBL" id="AE017261">
    <property type="protein sequence ID" value="AAT43400.1"/>
    <property type="molecule type" value="Genomic_DNA"/>
</dbReference>
<dbReference type="eggNOG" id="arCOG00144">
    <property type="taxonomic scope" value="Archaea"/>
</dbReference>
<dbReference type="PROSITE" id="PS50850">
    <property type="entry name" value="MFS"/>
    <property type="match status" value="1"/>
</dbReference>
<evidence type="ECO:0000256" key="6">
    <source>
        <dbReference type="ARBA" id="ARBA00023136"/>
    </source>
</evidence>
<organism evidence="9 10">
    <name type="scientific">Picrophilus torridus (strain ATCC 700027 / DSM 9790 / JCM 10055 / NBRC 100828 / KAW 2/3)</name>
    <dbReference type="NCBI Taxonomy" id="1122961"/>
    <lineage>
        <taxon>Archaea</taxon>
        <taxon>Methanobacteriati</taxon>
        <taxon>Thermoplasmatota</taxon>
        <taxon>Thermoplasmata</taxon>
        <taxon>Thermoplasmatales</taxon>
        <taxon>Picrophilaceae</taxon>
        <taxon>Picrophilus</taxon>
    </lineage>
</organism>
<dbReference type="FunFam" id="1.20.1720.10:FF:000021">
    <property type="entry name" value="Drug resistance transporter, EmrB/QacA subfamily"/>
    <property type="match status" value="1"/>
</dbReference>
<dbReference type="InterPro" id="IPR036259">
    <property type="entry name" value="MFS_trans_sf"/>
</dbReference>
<protein>
    <submittedName>
        <fullName evidence="9">Permease, multidrug resistance protein</fullName>
    </submittedName>
</protein>
<evidence type="ECO:0000256" key="4">
    <source>
        <dbReference type="ARBA" id="ARBA00022692"/>
    </source>
</evidence>
<dbReference type="InterPro" id="IPR011701">
    <property type="entry name" value="MFS"/>
</dbReference>
<feature type="transmembrane region" description="Helical" evidence="7">
    <location>
        <begin position="195"/>
        <end position="213"/>
    </location>
</feature>
<dbReference type="PaxDb" id="263820-PTO0815"/>
<evidence type="ECO:0000256" key="1">
    <source>
        <dbReference type="ARBA" id="ARBA00004651"/>
    </source>
</evidence>
<feature type="transmembrane region" description="Helical" evidence="7">
    <location>
        <begin position="165"/>
        <end position="183"/>
    </location>
</feature>
<feature type="transmembrane region" description="Helical" evidence="7">
    <location>
        <begin position="105"/>
        <end position="127"/>
    </location>
</feature>
<dbReference type="Gene3D" id="1.20.1250.20">
    <property type="entry name" value="MFS general substrate transporter like domains"/>
    <property type="match status" value="1"/>
</dbReference>
<name>Q6L0V2_PICTO</name>
<dbReference type="CDD" id="cd17321">
    <property type="entry name" value="MFS_MMR_MDR_like"/>
    <property type="match status" value="1"/>
</dbReference>
<dbReference type="Proteomes" id="UP000000438">
    <property type="component" value="Chromosome"/>
</dbReference>
<evidence type="ECO:0000256" key="7">
    <source>
        <dbReference type="SAM" id="Phobius"/>
    </source>
</evidence>
<dbReference type="InterPro" id="IPR020846">
    <property type="entry name" value="MFS_dom"/>
</dbReference>
<dbReference type="OrthoDB" id="117970at2157"/>
<keyword evidence="2" id="KW-0813">Transport</keyword>